<feature type="transmembrane region" description="Helical" evidence="6">
    <location>
        <begin position="50"/>
        <end position="71"/>
    </location>
</feature>
<feature type="transmembrane region" description="Helical" evidence="6">
    <location>
        <begin position="108"/>
        <end position="126"/>
    </location>
</feature>
<evidence type="ECO:0000313" key="9">
    <source>
        <dbReference type="Proteomes" id="UP000635726"/>
    </source>
</evidence>
<feature type="transmembrane region" description="Helical" evidence="6">
    <location>
        <begin position="195"/>
        <end position="217"/>
    </location>
</feature>
<dbReference type="InterPro" id="IPR036259">
    <property type="entry name" value="MFS_trans_sf"/>
</dbReference>
<sequence length="477" mass="49204">MNESRTTLQRSTLIASSLAVVVVMFNVAAVNPALPALQRTLQIAPTDVPWAVNVYNIVYAAFLLVGGLLGARLGFRRTLLAGLTVGAAGALLAALAPSFNAVLLGRGISGLSSALVQPASLVLLTLAFTEPAARARAIGLWAGVSGLGIAIGPVLGGVLVDAFGWTSVFWTLALASLTVGWIARRGTRPTAALPAKPIDLTGLILITFTLAALIYGLTQGNGLGWTSPAVLACLTGAGIAFTLFVWVQRHVQAPLVPLNLFRNPAYTAANLGGLVVFFGPFSLLVFFTILLQGVLHFTATRAGLITALFPLGTALGSTLGGRLTARRGERLTATLGLSLTGLGILLLTGITLTMNGWDLWWKFALMGLGVGLSLGALTTAAMASAPQDQLSQASSVLNALRQVGVALGVATLGAVIARHPGGSGSAFLFGLRDALWLAGTALLVGAPALWWAMGRTTWTGPARPPHHPVQDLTATEP</sequence>
<feature type="transmembrane region" description="Helical" evidence="6">
    <location>
        <begin position="302"/>
        <end position="321"/>
    </location>
</feature>
<evidence type="ECO:0000256" key="1">
    <source>
        <dbReference type="ARBA" id="ARBA00004141"/>
    </source>
</evidence>
<dbReference type="Pfam" id="PF07690">
    <property type="entry name" value="MFS_1"/>
    <property type="match status" value="1"/>
</dbReference>
<feature type="transmembrane region" description="Helical" evidence="6">
    <location>
        <begin position="333"/>
        <end position="354"/>
    </location>
</feature>
<evidence type="ECO:0000256" key="2">
    <source>
        <dbReference type="ARBA" id="ARBA00022448"/>
    </source>
</evidence>
<feature type="transmembrane region" description="Helical" evidence="6">
    <location>
        <begin position="360"/>
        <end position="383"/>
    </location>
</feature>
<dbReference type="CDD" id="cd17321">
    <property type="entry name" value="MFS_MMR_MDR_like"/>
    <property type="match status" value="1"/>
</dbReference>
<dbReference type="PROSITE" id="PS50850">
    <property type="entry name" value="MFS"/>
    <property type="match status" value="1"/>
</dbReference>
<feature type="domain" description="Major facilitator superfamily (MFS) profile" evidence="7">
    <location>
        <begin position="12"/>
        <end position="457"/>
    </location>
</feature>
<dbReference type="InterPro" id="IPR011701">
    <property type="entry name" value="MFS"/>
</dbReference>
<reference evidence="8" key="1">
    <citation type="journal article" date="2014" name="Int. J. Syst. Evol. Microbiol.">
        <title>Complete genome sequence of Corynebacterium casei LMG S-19264T (=DSM 44701T), isolated from a smear-ripened cheese.</title>
        <authorList>
            <consortium name="US DOE Joint Genome Institute (JGI-PGF)"/>
            <person name="Walter F."/>
            <person name="Albersmeier A."/>
            <person name="Kalinowski J."/>
            <person name="Ruckert C."/>
        </authorList>
    </citation>
    <scope>NUCLEOTIDE SEQUENCE</scope>
    <source>
        <strain evidence="8">JCM 14371</strain>
    </source>
</reference>
<keyword evidence="2" id="KW-0813">Transport</keyword>
<evidence type="ECO:0000256" key="5">
    <source>
        <dbReference type="ARBA" id="ARBA00023136"/>
    </source>
</evidence>
<keyword evidence="9" id="KW-1185">Reference proteome</keyword>
<dbReference type="PANTHER" id="PTHR42718:SF9">
    <property type="entry name" value="MAJOR FACILITATOR SUPERFAMILY MULTIDRUG TRANSPORTER MFSC"/>
    <property type="match status" value="1"/>
</dbReference>
<evidence type="ECO:0000313" key="8">
    <source>
        <dbReference type="EMBL" id="GGJ77690.1"/>
    </source>
</evidence>
<feature type="transmembrane region" description="Helical" evidence="6">
    <location>
        <begin position="435"/>
        <end position="453"/>
    </location>
</feature>
<keyword evidence="4 6" id="KW-1133">Transmembrane helix</keyword>
<dbReference type="EMBL" id="BMOE01000007">
    <property type="protein sequence ID" value="GGJ77690.1"/>
    <property type="molecule type" value="Genomic_DNA"/>
</dbReference>
<keyword evidence="3 6" id="KW-0812">Transmembrane</keyword>
<name>A0A917UQL5_9DEIO</name>
<feature type="transmembrane region" description="Helical" evidence="6">
    <location>
        <begin position="78"/>
        <end position="96"/>
    </location>
</feature>
<dbReference type="SUPFAM" id="SSF103473">
    <property type="entry name" value="MFS general substrate transporter"/>
    <property type="match status" value="1"/>
</dbReference>
<dbReference type="InterPro" id="IPR020846">
    <property type="entry name" value="MFS_dom"/>
</dbReference>
<feature type="transmembrane region" description="Helical" evidence="6">
    <location>
        <begin position="162"/>
        <end position="183"/>
    </location>
</feature>
<dbReference type="AlphaFoldDB" id="A0A917UQL5"/>
<gene>
    <name evidence="8" type="ORF">GCM10008939_22160</name>
</gene>
<feature type="transmembrane region" description="Helical" evidence="6">
    <location>
        <begin position="268"/>
        <end position="290"/>
    </location>
</feature>
<dbReference type="Gene3D" id="1.20.1720.10">
    <property type="entry name" value="Multidrug resistance protein D"/>
    <property type="match status" value="1"/>
</dbReference>
<evidence type="ECO:0000256" key="4">
    <source>
        <dbReference type="ARBA" id="ARBA00022989"/>
    </source>
</evidence>
<feature type="transmembrane region" description="Helical" evidence="6">
    <location>
        <begin position="395"/>
        <end position="415"/>
    </location>
</feature>
<feature type="transmembrane region" description="Helical" evidence="6">
    <location>
        <begin position="229"/>
        <end position="247"/>
    </location>
</feature>
<comment type="caution">
    <text evidence="8">The sequence shown here is derived from an EMBL/GenBank/DDBJ whole genome shotgun (WGS) entry which is preliminary data.</text>
</comment>
<evidence type="ECO:0000256" key="6">
    <source>
        <dbReference type="SAM" id="Phobius"/>
    </source>
</evidence>
<reference evidence="8" key="2">
    <citation type="submission" date="2020-09" db="EMBL/GenBank/DDBJ databases">
        <authorList>
            <person name="Sun Q."/>
            <person name="Ohkuma M."/>
        </authorList>
    </citation>
    <scope>NUCLEOTIDE SEQUENCE</scope>
    <source>
        <strain evidence="8">JCM 14371</strain>
    </source>
</reference>
<accession>A0A917UQL5</accession>
<evidence type="ECO:0000259" key="7">
    <source>
        <dbReference type="PROSITE" id="PS50850"/>
    </source>
</evidence>
<feature type="transmembrane region" description="Helical" evidence="6">
    <location>
        <begin position="12"/>
        <end position="30"/>
    </location>
</feature>
<comment type="subcellular location">
    <subcellularLocation>
        <location evidence="1">Membrane</location>
        <topology evidence="1">Multi-pass membrane protein</topology>
    </subcellularLocation>
</comment>
<dbReference type="GO" id="GO:0016020">
    <property type="term" value="C:membrane"/>
    <property type="evidence" value="ECO:0007669"/>
    <property type="project" value="UniProtKB-SubCell"/>
</dbReference>
<protein>
    <submittedName>
        <fullName evidence="8">MFS transporter</fullName>
    </submittedName>
</protein>
<dbReference type="Gene3D" id="1.20.1250.20">
    <property type="entry name" value="MFS general substrate transporter like domains"/>
    <property type="match status" value="1"/>
</dbReference>
<dbReference type="RefSeq" id="WP_188963351.1">
    <property type="nucleotide sequence ID" value="NZ_BMOE01000007.1"/>
</dbReference>
<feature type="transmembrane region" description="Helical" evidence="6">
    <location>
        <begin position="138"/>
        <end position="156"/>
    </location>
</feature>
<organism evidence="8 9">
    <name type="scientific">Deinococcus aquiradiocola</name>
    <dbReference type="NCBI Taxonomy" id="393059"/>
    <lineage>
        <taxon>Bacteria</taxon>
        <taxon>Thermotogati</taxon>
        <taxon>Deinococcota</taxon>
        <taxon>Deinococci</taxon>
        <taxon>Deinococcales</taxon>
        <taxon>Deinococcaceae</taxon>
        <taxon>Deinococcus</taxon>
    </lineage>
</organism>
<evidence type="ECO:0000256" key="3">
    <source>
        <dbReference type="ARBA" id="ARBA00022692"/>
    </source>
</evidence>
<dbReference type="GO" id="GO:0022857">
    <property type="term" value="F:transmembrane transporter activity"/>
    <property type="evidence" value="ECO:0007669"/>
    <property type="project" value="InterPro"/>
</dbReference>
<proteinExistence type="predicted"/>
<keyword evidence="5 6" id="KW-0472">Membrane</keyword>
<dbReference type="Proteomes" id="UP000635726">
    <property type="component" value="Unassembled WGS sequence"/>
</dbReference>
<dbReference type="PANTHER" id="PTHR42718">
    <property type="entry name" value="MAJOR FACILITATOR SUPERFAMILY MULTIDRUG TRANSPORTER MFSC"/>
    <property type="match status" value="1"/>
</dbReference>